<keyword evidence="2" id="KW-0378">Hydrolase</keyword>
<dbReference type="SUPFAM" id="SSF53474">
    <property type="entry name" value="alpha/beta-Hydrolases"/>
    <property type="match status" value="1"/>
</dbReference>
<sequence>MMVSSTILSLVLHAAVGTAVPSTLHNREFSTTAKIDSGIIVGASVVEPDSQATVIKYLGVPFGAPPERFKPPRRPDPWTSPYDASNYKPACIQKFDYPESRRNLTMQWFNSPPSLAGESEDCLNLNVFVPASKGSSPKPVMFWLFGGAFSFGTGSLPVYDGTSFAANQDVIVVTSNYRTNVFGFPGSPELSRSEQNLGWLDQRLALDWVQRNIAALGGDPGKVTIVGESAGAGGVDALVTAPPQPVPFRAAIMQSGQASISVENNSSAVSWQKLTKLAKCAESSALKCLRALPVDQLRDLVEHQSLPFFPVHDGGVTFADKPRVDRLSSRSTGSSIARVPVMIGTNAEEGLTFVYGKNDSRKFLREFLPNANALTINLALGLYPKGTRQTKDGFHQLGLIDTEVTMQCPARALARDNHKVGIQTWRYYFEASFPNTEIFDHSGAWHSSEIRLIFGTYPREGATTLQADLSRRMQTAWANFIKDPQRGPGWDESPSVAFIGKAARDTENGQNAKVASDPIVSGSALYLDRRCFLLDGAYDKLSGV</sequence>
<proteinExistence type="inferred from homology"/>
<dbReference type="InterPro" id="IPR000997">
    <property type="entry name" value="Cholinesterase"/>
</dbReference>
<protein>
    <recommendedName>
        <fullName evidence="6">Carboxylesterase type B domain-containing protein</fullName>
    </recommendedName>
</protein>
<dbReference type="InterPro" id="IPR029058">
    <property type="entry name" value="AB_hydrolase_fold"/>
</dbReference>
<feature type="signal peptide" evidence="5">
    <location>
        <begin position="1"/>
        <end position="19"/>
    </location>
</feature>
<comment type="caution">
    <text evidence="7">The sequence shown here is derived from an EMBL/GenBank/DDBJ whole genome shotgun (WGS) entry which is preliminary data.</text>
</comment>
<feature type="active site" description="Charge relay system" evidence="4">
    <location>
        <position position="349"/>
    </location>
</feature>
<evidence type="ECO:0000256" key="3">
    <source>
        <dbReference type="ARBA" id="ARBA00023157"/>
    </source>
</evidence>
<organism evidence="7 8">
    <name type="scientific">Claviceps humidiphila</name>
    <dbReference type="NCBI Taxonomy" id="1294629"/>
    <lineage>
        <taxon>Eukaryota</taxon>
        <taxon>Fungi</taxon>
        <taxon>Dikarya</taxon>
        <taxon>Ascomycota</taxon>
        <taxon>Pezizomycotina</taxon>
        <taxon>Sordariomycetes</taxon>
        <taxon>Hypocreomycetidae</taxon>
        <taxon>Hypocreales</taxon>
        <taxon>Clavicipitaceae</taxon>
        <taxon>Claviceps</taxon>
    </lineage>
</organism>
<evidence type="ECO:0000259" key="6">
    <source>
        <dbReference type="Pfam" id="PF00135"/>
    </source>
</evidence>
<dbReference type="Gene3D" id="3.40.50.1820">
    <property type="entry name" value="alpha/beta hydrolase"/>
    <property type="match status" value="1"/>
</dbReference>
<dbReference type="InterPro" id="IPR050654">
    <property type="entry name" value="AChE-related_enzymes"/>
</dbReference>
<keyword evidence="3" id="KW-1015">Disulfide bond</keyword>
<feature type="domain" description="Carboxylesterase type B" evidence="6">
    <location>
        <begin position="32"/>
        <end position="483"/>
    </location>
</feature>
<feature type="active site" description="Charge relay system" evidence="4">
    <location>
        <position position="446"/>
    </location>
</feature>
<dbReference type="GO" id="GO:0004104">
    <property type="term" value="F:cholinesterase activity"/>
    <property type="evidence" value="ECO:0007669"/>
    <property type="project" value="InterPro"/>
</dbReference>
<keyword evidence="8" id="KW-1185">Reference proteome</keyword>
<comment type="similarity">
    <text evidence="1">Belongs to the type-B carboxylesterase/lipase family.</text>
</comment>
<evidence type="ECO:0000256" key="2">
    <source>
        <dbReference type="ARBA" id="ARBA00022801"/>
    </source>
</evidence>
<keyword evidence="5" id="KW-0732">Signal</keyword>
<dbReference type="InterPro" id="IPR002018">
    <property type="entry name" value="CarbesteraseB"/>
</dbReference>
<evidence type="ECO:0000256" key="1">
    <source>
        <dbReference type="ARBA" id="ARBA00005964"/>
    </source>
</evidence>
<dbReference type="PANTHER" id="PTHR43918:SF4">
    <property type="entry name" value="CARBOXYLIC ESTER HYDROLASE"/>
    <property type="match status" value="1"/>
</dbReference>
<feature type="chain" id="PRO_5040273280" description="Carboxylesterase type B domain-containing protein" evidence="5">
    <location>
        <begin position="20"/>
        <end position="544"/>
    </location>
</feature>
<accession>A0A9P7PYE0</accession>
<gene>
    <name evidence="7" type="ORF">E4U13_005068</name>
</gene>
<feature type="active site" description="Acyl-ester intermediate" evidence="4">
    <location>
        <position position="229"/>
    </location>
</feature>
<dbReference type="Pfam" id="PF00135">
    <property type="entry name" value="COesterase"/>
    <property type="match status" value="1"/>
</dbReference>
<evidence type="ECO:0000313" key="8">
    <source>
        <dbReference type="Proteomes" id="UP000732380"/>
    </source>
</evidence>
<name>A0A9P7PYE0_9HYPO</name>
<dbReference type="EMBL" id="SRQM01000401">
    <property type="protein sequence ID" value="KAG6111125.1"/>
    <property type="molecule type" value="Genomic_DNA"/>
</dbReference>
<dbReference type="AlphaFoldDB" id="A0A9P7PYE0"/>
<dbReference type="PANTHER" id="PTHR43918">
    <property type="entry name" value="ACETYLCHOLINESTERASE"/>
    <property type="match status" value="1"/>
</dbReference>
<evidence type="ECO:0000313" key="7">
    <source>
        <dbReference type="EMBL" id="KAG6111125.1"/>
    </source>
</evidence>
<reference evidence="7 8" key="1">
    <citation type="journal article" date="2020" name="bioRxiv">
        <title>Whole genome comparisons of ergot fungi reveals the divergence and evolution of species within the genus Claviceps are the result of varying mechanisms driving genome evolution and host range expansion.</title>
        <authorList>
            <person name="Wyka S.A."/>
            <person name="Mondo S.J."/>
            <person name="Liu M."/>
            <person name="Dettman J."/>
            <person name="Nalam V."/>
            <person name="Broders K.D."/>
        </authorList>
    </citation>
    <scope>NUCLEOTIDE SEQUENCE [LARGE SCALE GENOMIC DNA]</scope>
    <source>
        <strain evidence="7 8">LM576</strain>
    </source>
</reference>
<dbReference type="Proteomes" id="UP000732380">
    <property type="component" value="Unassembled WGS sequence"/>
</dbReference>
<dbReference type="PRINTS" id="PR00878">
    <property type="entry name" value="CHOLNESTRASE"/>
</dbReference>
<evidence type="ECO:0000256" key="4">
    <source>
        <dbReference type="PIRSR" id="PIRSR600997-1"/>
    </source>
</evidence>
<evidence type="ECO:0000256" key="5">
    <source>
        <dbReference type="SAM" id="SignalP"/>
    </source>
</evidence>